<keyword evidence="2" id="KW-0812">Transmembrane</keyword>
<feature type="transmembrane region" description="Helical" evidence="2">
    <location>
        <begin position="449"/>
        <end position="467"/>
    </location>
</feature>
<dbReference type="Pfam" id="PF20990">
    <property type="entry name" value="DUF2207_C"/>
    <property type="match status" value="1"/>
</dbReference>
<dbReference type="InterPro" id="IPR036259">
    <property type="entry name" value="MFS_trans_sf"/>
</dbReference>
<dbReference type="Pfam" id="PF09972">
    <property type="entry name" value="DUF2207"/>
    <property type="match status" value="1"/>
</dbReference>
<sequence length="631" mass="71221">MKNFLLFIGFFLSLQVLGQEEYIRSFHTDLKVDTSGLLSVTETIEVFASGNQIKRGIVRSLPLQGIDYRYRQVKNEYQIISVERDGSTEPFHTEKKQGSLFIYIGDKDVFLDPGYYTFTITYAAKGQLGFFEDYDEIYWNVNGFGWDFRVEKISATVSIPIEADFKEYACYTGYSGSTEQNCKIEKLADGRLFFEAENLSAYQNLTIAAGFTKGVVSPPPPLGFWEQFGFLVLSGITFLVLLLYYAITWYKFGIDPPKPTVIPEFDPPSGISPASLGMIHRGYFGGDLISASIVHLAVNGYLRIVEKSEPVMFGLFHSNSFTLIKLKNPDAFLPQEEKVLMDKLFPNNSVQISISGSYNSQLKSMYDSYVENLMRQHRPFLNQGSNWKLWIPPIFIFIVYAIVASRFDFYNYAQPNLSFDLVDISPFPIVIFIAVLVIISIVRKEMGRWVFLILILLSFLIGSYMLYQSSTISLNNLVLIGFILFAVVSYFSYIYLIRQPSIEKLDLKSRIEGFKKYLSAAEERQLQMFNPPKMTPEIFEKLLPFAMAFKVDKIWGKKFQNLMERSSLNQRHQTTWYSGSRFYSYHLLGNHINKALGTSINHSAGRGGGGSGSSGGGSSGGGRGGGGGGGW</sequence>
<evidence type="ECO:0000259" key="3">
    <source>
        <dbReference type="Pfam" id="PF09972"/>
    </source>
</evidence>
<evidence type="ECO:0000256" key="2">
    <source>
        <dbReference type="SAM" id="Phobius"/>
    </source>
</evidence>
<reference evidence="5 6" key="1">
    <citation type="submission" date="2019-02" db="EMBL/GenBank/DDBJ databases">
        <title>Genomic Encyclopedia of Archaeal and Bacterial Type Strains, Phase II (KMG-II): from individual species to whole genera.</title>
        <authorList>
            <person name="Goeker M."/>
        </authorList>
    </citation>
    <scope>NUCLEOTIDE SEQUENCE [LARGE SCALE GENOMIC DNA]</scope>
    <source>
        <strain evidence="5 6">DSM 21411</strain>
    </source>
</reference>
<dbReference type="InterPro" id="IPR048389">
    <property type="entry name" value="YciQ-like_C"/>
</dbReference>
<dbReference type="InterPro" id="IPR018702">
    <property type="entry name" value="DUF2207"/>
</dbReference>
<keyword evidence="6" id="KW-1185">Reference proteome</keyword>
<comment type="caution">
    <text evidence="5">The sequence shown here is derived from an EMBL/GenBank/DDBJ whole genome shotgun (WGS) entry which is preliminary data.</text>
</comment>
<evidence type="ECO:0000313" key="5">
    <source>
        <dbReference type="EMBL" id="RZS95290.1"/>
    </source>
</evidence>
<keyword evidence="2" id="KW-1133">Transmembrane helix</keyword>
<keyword evidence="2" id="KW-0472">Membrane</keyword>
<feature type="domain" description="DUF2207" evidence="3">
    <location>
        <begin position="23"/>
        <end position="211"/>
    </location>
</feature>
<feature type="transmembrane region" description="Helical" evidence="2">
    <location>
        <begin position="473"/>
        <end position="496"/>
    </location>
</feature>
<organism evidence="5 6">
    <name type="scientific">Cecembia calidifontis</name>
    <dbReference type="NCBI Taxonomy" id="1187080"/>
    <lineage>
        <taxon>Bacteria</taxon>
        <taxon>Pseudomonadati</taxon>
        <taxon>Bacteroidota</taxon>
        <taxon>Cytophagia</taxon>
        <taxon>Cytophagales</taxon>
        <taxon>Cyclobacteriaceae</taxon>
        <taxon>Cecembia</taxon>
    </lineage>
</organism>
<dbReference type="AlphaFoldDB" id="A0A4Q7P739"/>
<dbReference type="RefSeq" id="WP_130274421.1">
    <property type="nucleotide sequence ID" value="NZ_SGXG01000001.1"/>
</dbReference>
<dbReference type="EMBL" id="SGXG01000001">
    <property type="protein sequence ID" value="RZS95290.1"/>
    <property type="molecule type" value="Genomic_DNA"/>
</dbReference>
<accession>A0A4Q7P739</accession>
<name>A0A4Q7P739_9BACT</name>
<feature type="compositionally biased region" description="Gly residues" evidence="1">
    <location>
        <begin position="605"/>
        <end position="631"/>
    </location>
</feature>
<dbReference type="Proteomes" id="UP000292209">
    <property type="component" value="Unassembled WGS sequence"/>
</dbReference>
<gene>
    <name evidence="5" type="ORF">BC751_0809</name>
</gene>
<evidence type="ECO:0000256" key="1">
    <source>
        <dbReference type="SAM" id="MobiDB-lite"/>
    </source>
</evidence>
<dbReference type="SUPFAM" id="SSF103473">
    <property type="entry name" value="MFS general substrate transporter"/>
    <property type="match status" value="1"/>
</dbReference>
<evidence type="ECO:0000259" key="4">
    <source>
        <dbReference type="Pfam" id="PF20990"/>
    </source>
</evidence>
<feature type="transmembrane region" description="Helical" evidence="2">
    <location>
        <begin position="387"/>
        <end position="404"/>
    </location>
</feature>
<dbReference type="OrthoDB" id="9767603at2"/>
<feature type="transmembrane region" description="Helical" evidence="2">
    <location>
        <begin position="228"/>
        <end position="247"/>
    </location>
</feature>
<feature type="transmembrane region" description="Helical" evidence="2">
    <location>
        <begin position="424"/>
        <end position="442"/>
    </location>
</feature>
<evidence type="ECO:0000313" key="6">
    <source>
        <dbReference type="Proteomes" id="UP000292209"/>
    </source>
</evidence>
<feature type="domain" description="Predicted membrane protein YciQ-like C-terminal" evidence="4">
    <location>
        <begin position="264"/>
        <end position="449"/>
    </location>
</feature>
<protein>
    <submittedName>
        <fullName evidence="5">Putative membrane protein DUF2207</fullName>
    </submittedName>
</protein>
<feature type="region of interest" description="Disordered" evidence="1">
    <location>
        <begin position="603"/>
        <end position="631"/>
    </location>
</feature>
<proteinExistence type="predicted"/>